<evidence type="ECO:0000313" key="3">
    <source>
        <dbReference type="WBParaSite" id="ALUE_0000501101-mRNA-1"/>
    </source>
</evidence>
<protein>
    <submittedName>
        <fullName evidence="3">Uncharacterized protein</fullName>
    </submittedName>
</protein>
<dbReference type="Proteomes" id="UP000036681">
    <property type="component" value="Unplaced"/>
</dbReference>
<feature type="region of interest" description="Disordered" evidence="1">
    <location>
        <begin position="1"/>
        <end position="31"/>
    </location>
</feature>
<reference evidence="3" key="1">
    <citation type="submission" date="2017-02" db="UniProtKB">
        <authorList>
            <consortium name="WormBaseParasite"/>
        </authorList>
    </citation>
    <scope>IDENTIFICATION</scope>
</reference>
<name>A0A0M3HRP5_ASCLU</name>
<organism evidence="2 3">
    <name type="scientific">Ascaris lumbricoides</name>
    <name type="common">Giant roundworm</name>
    <dbReference type="NCBI Taxonomy" id="6252"/>
    <lineage>
        <taxon>Eukaryota</taxon>
        <taxon>Metazoa</taxon>
        <taxon>Ecdysozoa</taxon>
        <taxon>Nematoda</taxon>
        <taxon>Chromadorea</taxon>
        <taxon>Rhabditida</taxon>
        <taxon>Spirurina</taxon>
        <taxon>Ascaridomorpha</taxon>
        <taxon>Ascaridoidea</taxon>
        <taxon>Ascarididae</taxon>
        <taxon>Ascaris</taxon>
    </lineage>
</organism>
<evidence type="ECO:0000256" key="1">
    <source>
        <dbReference type="SAM" id="MobiDB-lite"/>
    </source>
</evidence>
<dbReference type="WBParaSite" id="ALUE_0000501101-mRNA-1">
    <property type="protein sequence ID" value="ALUE_0000501101-mRNA-1"/>
    <property type="gene ID" value="ALUE_0000501101"/>
</dbReference>
<keyword evidence="2" id="KW-1185">Reference proteome</keyword>
<sequence length="103" mass="12476">MRSGVLRKVESASQRARSHSRMRASQRTAWGSDFDTDNESIWDRNHRTRTSRNRCPNDFDQHEFDSFFKWVMERESSQPQQRRVIADEEHDKRIAQIRHLLFK</sequence>
<dbReference type="AlphaFoldDB" id="A0A0M3HRP5"/>
<evidence type="ECO:0000313" key="2">
    <source>
        <dbReference type="Proteomes" id="UP000036681"/>
    </source>
</evidence>
<proteinExistence type="predicted"/>
<accession>A0A0M3HRP5</accession>